<dbReference type="PANTHER" id="PTHR42801:SF7">
    <property type="entry name" value="SLL1159 PROTEIN"/>
    <property type="match status" value="1"/>
</dbReference>
<accession>A0A2X4UL70</accession>
<dbReference type="Proteomes" id="UP000248897">
    <property type="component" value="Chromosome 1"/>
</dbReference>
<evidence type="ECO:0000256" key="7">
    <source>
        <dbReference type="ARBA" id="ARBA00023284"/>
    </source>
</evidence>
<dbReference type="InterPro" id="IPR036249">
    <property type="entry name" value="Thioredoxin-like_sf"/>
</dbReference>
<dbReference type="GO" id="GO:0008379">
    <property type="term" value="F:thioredoxin peroxidase activity"/>
    <property type="evidence" value="ECO:0007669"/>
    <property type="project" value="TreeGrafter"/>
</dbReference>
<reference evidence="13 16" key="2">
    <citation type="submission" date="2020-12" db="EMBL/GenBank/DDBJ databases">
        <title>FDA dAtabase for Regulatory Grade micrObial Sequences (FDA-ARGOS): Supporting development and validation of Infectious Disease Dx tests.</title>
        <authorList>
            <person name="Sproer C."/>
            <person name="Gronow S."/>
            <person name="Severitt S."/>
            <person name="Schroder I."/>
            <person name="Tallon L."/>
            <person name="Sadzewicz L."/>
            <person name="Zhao X."/>
            <person name="Boylan J."/>
            <person name="Ott S."/>
            <person name="Bowen H."/>
            <person name="Vavikolanu K."/>
            <person name="Mehta A."/>
            <person name="Aluvathingal J."/>
            <person name="Nadendla S."/>
            <person name="Lowell S."/>
            <person name="Myers T."/>
            <person name="Yan Y."/>
            <person name="Sichtig H."/>
        </authorList>
    </citation>
    <scope>NUCLEOTIDE SEQUENCE [LARGE SCALE GENOMIC DNA]</scope>
    <source>
        <strain evidence="13 16">FDAARGOS_907</strain>
    </source>
</reference>
<reference evidence="14 15" key="1">
    <citation type="submission" date="2018-06" db="EMBL/GenBank/DDBJ databases">
        <authorList>
            <consortium name="Pathogen Informatics"/>
            <person name="Doyle S."/>
        </authorList>
    </citation>
    <scope>NUCLEOTIDE SEQUENCE [LARGE SCALE GENOMIC DNA]</scope>
    <source>
        <strain evidence="14 15">NCTC12961</strain>
    </source>
</reference>
<dbReference type="CDD" id="cd02970">
    <property type="entry name" value="PRX_like2"/>
    <property type="match status" value="1"/>
</dbReference>
<dbReference type="Proteomes" id="UP000594967">
    <property type="component" value="Chromosome"/>
</dbReference>
<evidence type="ECO:0000256" key="6">
    <source>
        <dbReference type="ARBA" id="ARBA00023157"/>
    </source>
</evidence>
<keyword evidence="6" id="KW-1015">Disulfide bond</keyword>
<evidence type="ECO:0000256" key="9">
    <source>
        <dbReference type="ARBA" id="ARBA00038489"/>
    </source>
</evidence>
<evidence type="ECO:0000313" key="14">
    <source>
        <dbReference type="EMBL" id="SQI39319.1"/>
    </source>
</evidence>
<sequence>MKLQDKLDAFKAEFEAGKLPFTLEAQDHELMRRAINELNATGAAARALKCGDTAPAFELPDADNTRLSSHDLLANGPLIISFFRGAWCPYCNIELQALEAAQPEFRSRQARLVAISPQTARGNRQSIRDHGLTFPLLSDHGNQLAALFGLSYRLPDNLRDLYLNRLNLDLTRLNQDDSGTLPMPARYVIAQDGRILYAEVNADYTRRPDPLELLPVLDALR</sequence>
<evidence type="ECO:0000256" key="11">
    <source>
        <dbReference type="ARBA" id="ARBA00049091"/>
    </source>
</evidence>
<dbReference type="PANTHER" id="PTHR42801">
    <property type="entry name" value="THIOREDOXIN-DEPENDENT PEROXIDE REDUCTASE"/>
    <property type="match status" value="1"/>
</dbReference>
<evidence type="ECO:0000256" key="5">
    <source>
        <dbReference type="ARBA" id="ARBA00023002"/>
    </source>
</evidence>
<dbReference type="EMBL" id="CP065673">
    <property type="protein sequence ID" value="QPS23231.1"/>
    <property type="molecule type" value="Genomic_DNA"/>
</dbReference>
<feature type="domain" description="Thioredoxin" evidence="12">
    <location>
        <begin position="48"/>
        <end position="221"/>
    </location>
</feature>
<comment type="catalytic activity">
    <reaction evidence="11">
        <text>a hydroperoxide + [thioredoxin]-dithiol = an alcohol + [thioredoxin]-disulfide + H2O</text>
        <dbReference type="Rhea" id="RHEA:62620"/>
        <dbReference type="Rhea" id="RHEA-COMP:10698"/>
        <dbReference type="Rhea" id="RHEA-COMP:10700"/>
        <dbReference type="ChEBI" id="CHEBI:15377"/>
        <dbReference type="ChEBI" id="CHEBI:29950"/>
        <dbReference type="ChEBI" id="CHEBI:30879"/>
        <dbReference type="ChEBI" id="CHEBI:35924"/>
        <dbReference type="ChEBI" id="CHEBI:50058"/>
        <dbReference type="EC" id="1.11.1.24"/>
    </reaction>
</comment>
<evidence type="ECO:0000313" key="16">
    <source>
        <dbReference type="Proteomes" id="UP000594967"/>
    </source>
</evidence>
<dbReference type="InterPro" id="IPR000866">
    <property type="entry name" value="AhpC/TSA"/>
</dbReference>
<dbReference type="STRING" id="82996.ADP72_24895"/>
<comment type="function">
    <text evidence="1">Thiol-specific peroxidase that catalyzes the reduction of hydrogen peroxide and organic hydroperoxides to water and alcohols, respectively. Plays a role in cell protection against oxidative stress by detoxifying peroxides and as sensor of hydrogen peroxide-mediated signaling events.</text>
</comment>
<evidence type="ECO:0000313" key="13">
    <source>
        <dbReference type="EMBL" id="QPS23231.1"/>
    </source>
</evidence>
<evidence type="ECO:0000256" key="3">
    <source>
        <dbReference type="ARBA" id="ARBA00022559"/>
    </source>
</evidence>
<name>A0A2X4UL70_SERPL</name>
<dbReference type="EMBL" id="LS483469">
    <property type="protein sequence ID" value="SQI39319.1"/>
    <property type="molecule type" value="Genomic_DNA"/>
</dbReference>
<dbReference type="AlphaFoldDB" id="A0A2X4UL70"/>
<keyword evidence="7" id="KW-0676">Redox-active center</keyword>
<dbReference type="EC" id="1.11.1.24" evidence="2"/>
<proteinExistence type="inferred from homology"/>
<evidence type="ECO:0000256" key="4">
    <source>
        <dbReference type="ARBA" id="ARBA00022862"/>
    </source>
</evidence>
<keyword evidence="16" id="KW-1185">Reference proteome</keyword>
<dbReference type="GO" id="GO:0005737">
    <property type="term" value="C:cytoplasm"/>
    <property type="evidence" value="ECO:0007669"/>
    <property type="project" value="TreeGrafter"/>
</dbReference>
<dbReference type="Gene3D" id="3.40.30.10">
    <property type="entry name" value="Glutaredoxin"/>
    <property type="match status" value="1"/>
</dbReference>
<keyword evidence="4" id="KW-0049">Antioxidant</keyword>
<gene>
    <name evidence="14" type="primary">bcp_1</name>
    <name evidence="13" type="ORF">I6G64_00830</name>
    <name evidence="14" type="ORF">NCTC12961_02793</name>
</gene>
<dbReference type="SUPFAM" id="SSF52833">
    <property type="entry name" value="Thioredoxin-like"/>
    <property type="match status" value="1"/>
</dbReference>
<keyword evidence="3 14" id="KW-0575">Peroxidase</keyword>
<dbReference type="Pfam" id="PF00578">
    <property type="entry name" value="AhpC-TSA"/>
    <property type="match status" value="1"/>
</dbReference>
<dbReference type="InterPro" id="IPR050924">
    <property type="entry name" value="Peroxiredoxin_BCP/PrxQ"/>
</dbReference>
<dbReference type="InterPro" id="IPR013766">
    <property type="entry name" value="Thioredoxin_domain"/>
</dbReference>
<evidence type="ECO:0000259" key="12">
    <source>
        <dbReference type="PROSITE" id="PS51352"/>
    </source>
</evidence>
<evidence type="ECO:0000256" key="1">
    <source>
        <dbReference type="ARBA" id="ARBA00003330"/>
    </source>
</evidence>
<comment type="similarity">
    <text evidence="9">Belongs to the peroxiredoxin family. BCP/PrxQ subfamily.</text>
</comment>
<evidence type="ECO:0000256" key="2">
    <source>
        <dbReference type="ARBA" id="ARBA00013017"/>
    </source>
</evidence>
<evidence type="ECO:0000313" key="15">
    <source>
        <dbReference type="Proteomes" id="UP000248897"/>
    </source>
</evidence>
<organism evidence="14 15">
    <name type="scientific">Serratia plymuthica</name>
    <dbReference type="NCBI Taxonomy" id="82996"/>
    <lineage>
        <taxon>Bacteria</taxon>
        <taxon>Pseudomonadati</taxon>
        <taxon>Pseudomonadota</taxon>
        <taxon>Gammaproteobacteria</taxon>
        <taxon>Enterobacterales</taxon>
        <taxon>Yersiniaceae</taxon>
        <taxon>Serratia</taxon>
    </lineage>
</organism>
<evidence type="ECO:0000256" key="10">
    <source>
        <dbReference type="ARBA" id="ARBA00042639"/>
    </source>
</evidence>
<keyword evidence="5 14" id="KW-0560">Oxidoreductase</keyword>
<protein>
    <recommendedName>
        <fullName evidence="2">thioredoxin-dependent peroxiredoxin</fullName>
        <ecNumber evidence="2">1.11.1.24</ecNumber>
    </recommendedName>
    <alternativeName>
        <fullName evidence="8">Thioredoxin peroxidase</fullName>
    </alternativeName>
    <alternativeName>
        <fullName evidence="10">Thioredoxin-dependent peroxiredoxin Bcp</fullName>
    </alternativeName>
</protein>
<dbReference type="GO" id="GO:0034599">
    <property type="term" value="P:cellular response to oxidative stress"/>
    <property type="evidence" value="ECO:0007669"/>
    <property type="project" value="TreeGrafter"/>
</dbReference>
<dbReference type="PROSITE" id="PS51352">
    <property type="entry name" value="THIOREDOXIN_2"/>
    <property type="match status" value="1"/>
</dbReference>
<evidence type="ECO:0000256" key="8">
    <source>
        <dbReference type="ARBA" id="ARBA00032824"/>
    </source>
</evidence>
<dbReference type="GO" id="GO:0045454">
    <property type="term" value="P:cell redox homeostasis"/>
    <property type="evidence" value="ECO:0007669"/>
    <property type="project" value="TreeGrafter"/>
</dbReference>